<dbReference type="Pfam" id="PF08448">
    <property type="entry name" value="PAS_4"/>
    <property type="match status" value="1"/>
</dbReference>
<dbReference type="InterPro" id="IPR031803">
    <property type="entry name" value="BAT_GAF/HTH-assoc"/>
</dbReference>
<dbReference type="Pfam" id="PF04967">
    <property type="entry name" value="HTH_10"/>
    <property type="match status" value="1"/>
</dbReference>
<dbReference type="AlphaFoldDB" id="A0ABD6AWX2"/>
<feature type="domain" description="PAC" evidence="4">
    <location>
        <begin position="194"/>
        <end position="246"/>
    </location>
</feature>
<dbReference type="InterPro" id="IPR003018">
    <property type="entry name" value="GAF"/>
</dbReference>
<gene>
    <name evidence="5" type="ORF">ACFSBT_11230</name>
</gene>
<comment type="caution">
    <text evidence="5">The sequence shown here is derived from an EMBL/GenBank/DDBJ whole genome shotgun (WGS) entry which is preliminary data.</text>
</comment>
<protein>
    <submittedName>
        <fullName evidence="5">Bacterio-opsin activator domain-containing protein</fullName>
    </submittedName>
</protein>
<sequence length="640" mass="68739">MNRPIHVAVRGTVPESLLSALDAEYGVTVRADTDSVDCTLATVDTLDDVDTRSTPRPAPAADGVGSPRTTPVVALCVDPAEQSTALAAGADGHVTLADDPATDAASVAAVLDRVVGGTTATRDSLIRDALGALADIFFLFDTEMRLLVWNEAVREVTGYDDGELAEMNPLDLISEEDVVDVATAVQRAIEEGRATEEGDLLTKAGERIPYEFTGTALTDDDGEVIGVSGIGRDVSERKRRERTLERQAGSLRTLNRINEVIRNVNHDLVRAESREDIERAVVERLAAEASYRFAWVGEYDASTDRVVPSAWAGDGEEYLDARADLDLSDDGATAMNAVRDGTVQVAQHLRGRDDPSWAAAAVASGFAAAMAIPLVYRGVTYGVLCVYADRPDAFEGTERAVFSELGETIAYAIGAAERHRALVTDTMVELEVLVEDLDSVPNATAAVDATVEFRGAAPDSDGSLTQFYRIDGDVEGVVDSLPGQTDVSVMRTDDEGGVVRVGGERSFGRLLADYGGTLKRVDVDDGSFRFVATFPQGTDVRSVLAAIRERLPGAELIARRERERGDDAPSEVALTDRQRTVLTTAYHLGFFDSPRVNTGGEVAEELDISTPTFHEHIRIAERKLVEAFLTTGDVESLHGH</sequence>
<dbReference type="PANTHER" id="PTHR34236">
    <property type="entry name" value="DIMETHYL SULFOXIDE REDUCTASE TRANSCRIPTIONAL ACTIVATOR"/>
    <property type="match status" value="1"/>
</dbReference>
<keyword evidence="1" id="KW-0805">Transcription regulation</keyword>
<dbReference type="SMART" id="SM00086">
    <property type="entry name" value="PAC"/>
    <property type="match status" value="1"/>
</dbReference>
<dbReference type="RefSeq" id="WP_250873812.1">
    <property type="nucleotide sequence ID" value="NZ_JALXFV010000005.1"/>
</dbReference>
<dbReference type="SUPFAM" id="SSF55781">
    <property type="entry name" value="GAF domain-like"/>
    <property type="match status" value="1"/>
</dbReference>
<dbReference type="InterPro" id="IPR013656">
    <property type="entry name" value="PAS_4"/>
</dbReference>
<dbReference type="InterPro" id="IPR000700">
    <property type="entry name" value="PAS-assoc_C"/>
</dbReference>
<feature type="domain" description="PAS" evidence="3">
    <location>
        <begin position="122"/>
        <end position="192"/>
    </location>
</feature>
<dbReference type="InterPro" id="IPR007050">
    <property type="entry name" value="HTH_bacterioopsin"/>
</dbReference>
<dbReference type="Pfam" id="PF13185">
    <property type="entry name" value="GAF_2"/>
    <property type="match status" value="1"/>
</dbReference>
<evidence type="ECO:0000256" key="2">
    <source>
        <dbReference type="ARBA" id="ARBA00023163"/>
    </source>
</evidence>
<evidence type="ECO:0000259" key="4">
    <source>
        <dbReference type="PROSITE" id="PS50113"/>
    </source>
</evidence>
<dbReference type="InterPro" id="IPR001610">
    <property type="entry name" value="PAC"/>
</dbReference>
<name>A0ABD6AWX2_9EURY</name>
<dbReference type="InterPro" id="IPR035965">
    <property type="entry name" value="PAS-like_dom_sf"/>
</dbReference>
<dbReference type="PROSITE" id="PS50112">
    <property type="entry name" value="PAS"/>
    <property type="match status" value="1"/>
</dbReference>
<dbReference type="SUPFAM" id="SSF55785">
    <property type="entry name" value="PYP-like sensor domain (PAS domain)"/>
    <property type="match status" value="1"/>
</dbReference>
<dbReference type="PROSITE" id="PS50113">
    <property type="entry name" value="PAC"/>
    <property type="match status" value="1"/>
</dbReference>
<dbReference type="Gene3D" id="3.30.450.20">
    <property type="entry name" value="PAS domain"/>
    <property type="match status" value="1"/>
</dbReference>
<dbReference type="InterPro" id="IPR000014">
    <property type="entry name" value="PAS"/>
</dbReference>
<evidence type="ECO:0000256" key="1">
    <source>
        <dbReference type="ARBA" id="ARBA00023015"/>
    </source>
</evidence>
<evidence type="ECO:0000313" key="5">
    <source>
        <dbReference type="EMBL" id="MFD1513850.1"/>
    </source>
</evidence>
<accession>A0ABD6AWX2</accession>
<dbReference type="EMBL" id="JBHUDC010000005">
    <property type="protein sequence ID" value="MFD1513850.1"/>
    <property type="molecule type" value="Genomic_DNA"/>
</dbReference>
<reference evidence="5 6" key="1">
    <citation type="journal article" date="2019" name="Int. J. Syst. Evol. Microbiol.">
        <title>The Global Catalogue of Microorganisms (GCM) 10K type strain sequencing project: providing services to taxonomists for standard genome sequencing and annotation.</title>
        <authorList>
            <consortium name="The Broad Institute Genomics Platform"/>
            <consortium name="The Broad Institute Genome Sequencing Center for Infectious Disease"/>
            <person name="Wu L."/>
            <person name="Ma J."/>
        </authorList>
    </citation>
    <scope>NUCLEOTIDE SEQUENCE [LARGE SCALE GENOMIC DNA]</scope>
    <source>
        <strain evidence="5 6">CGMCC 1.12563</strain>
    </source>
</reference>
<evidence type="ECO:0000259" key="3">
    <source>
        <dbReference type="PROSITE" id="PS50112"/>
    </source>
</evidence>
<dbReference type="CDD" id="cd00130">
    <property type="entry name" value="PAS"/>
    <property type="match status" value="1"/>
</dbReference>
<keyword evidence="6" id="KW-1185">Reference proteome</keyword>
<evidence type="ECO:0000313" key="6">
    <source>
        <dbReference type="Proteomes" id="UP001597187"/>
    </source>
</evidence>
<dbReference type="PANTHER" id="PTHR34236:SF1">
    <property type="entry name" value="DIMETHYL SULFOXIDE REDUCTASE TRANSCRIPTIONAL ACTIVATOR"/>
    <property type="match status" value="1"/>
</dbReference>
<dbReference type="Gene3D" id="3.30.450.40">
    <property type="match status" value="1"/>
</dbReference>
<dbReference type="SMART" id="SM00091">
    <property type="entry name" value="PAS"/>
    <property type="match status" value="1"/>
</dbReference>
<organism evidence="5 6">
    <name type="scientific">Halomarina rubra</name>
    <dbReference type="NCBI Taxonomy" id="2071873"/>
    <lineage>
        <taxon>Archaea</taxon>
        <taxon>Methanobacteriati</taxon>
        <taxon>Methanobacteriota</taxon>
        <taxon>Stenosarchaea group</taxon>
        <taxon>Halobacteria</taxon>
        <taxon>Halobacteriales</taxon>
        <taxon>Natronomonadaceae</taxon>
        <taxon>Halomarina</taxon>
    </lineage>
</organism>
<keyword evidence="2" id="KW-0804">Transcription</keyword>
<dbReference type="NCBIfam" id="TIGR00229">
    <property type="entry name" value="sensory_box"/>
    <property type="match status" value="1"/>
</dbReference>
<dbReference type="InterPro" id="IPR029016">
    <property type="entry name" value="GAF-like_dom_sf"/>
</dbReference>
<dbReference type="Pfam" id="PF15915">
    <property type="entry name" value="BAT"/>
    <property type="match status" value="1"/>
</dbReference>
<dbReference type="Proteomes" id="UP001597187">
    <property type="component" value="Unassembled WGS sequence"/>
</dbReference>
<proteinExistence type="predicted"/>